<feature type="region of interest" description="Disordered" evidence="1">
    <location>
        <begin position="130"/>
        <end position="187"/>
    </location>
</feature>
<proteinExistence type="predicted"/>
<sequence>MEDLPTAKSSVAGDSLGDMTVSVNLEQSTPGQLSSPIQPDKNGNGRKVKRYIHCSDGVYEEFSSDEEGVYQVPAGTSLVDPKTMTWMPWFSHVSSKALAACDYVGETLADFLGITAPKYQYEIDEAKRMQEEEKAEKRAVDLEMAGWRDQSPSTPDPNRPQVPQTSTPASILPKVIPNQSATAGTHI</sequence>
<feature type="compositionally biased region" description="Basic and acidic residues" evidence="1">
    <location>
        <begin position="130"/>
        <end position="141"/>
    </location>
</feature>
<feature type="compositionally biased region" description="Polar residues" evidence="1">
    <location>
        <begin position="21"/>
        <end position="37"/>
    </location>
</feature>
<dbReference type="HOGENOM" id="CLU_1449104_0_0_1"/>
<dbReference type="STRING" id="6669.E9GMG6"/>
<evidence type="ECO:0008006" key="4">
    <source>
        <dbReference type="Google" id="ProtNLM"/>
    </source>
</evidence>
<dbReference type="FunCoup" id="E9GMG6">
    <property type="interactions" value="8"/>
</dbReference>
<dbReference type="PANTHER" id="PTHR31206:SF1">
    <property type="entry name" value="LP10445P"/>
    <property type="match status" value="1"/>
</dbReference>
<evidence type="ECO:0000256" key="1">
    <source>
        <dbReference type="SAM" id="MobiDB-lite"/>
    </source>
</evidence>
<feature type="region of interest" description="Disordered" evidence="1">
    <location>
        <begin position="1"/>
        <end position="47"/>
    </location>
</feature>
<dbReference type="EMBL" id="GL732552">
    <property type="protein sequence ID" value="EFX79394.1"/>
    <property type="molecule type" value="Genomic_DNA"/>
</dbReference>
<dbReference type="PhylomeDB" id="E9GMG6"/>
<name>E9GMG6_DAPPU</name>
<organism evidence="2 3">
    <name type="scientific">Daphnia pulex</name>
    <name type="common">Water flea</name>
    <dbReference type="NCBI Taxonomy" id="6669"/>
    <lineage>
        <taxon>Eukaryota</taxon>
        <taxon>Metazoa</taxon>
        <taxon>Ecdysozoa</taxon>
        <taxon>Arthropoda</taxon>
        <taxon>Crustacea</taxon>
        <taxon>Branchiopoda</taxon>
        <taxon>Diplostraca</taxon>
        <taxon>Cladocera</taxon>
        <taxon>Anomopoda</taxon>
        <taxon>Daphniidae</taxon>
        <taxon>Daphnia</taxon>
    </lineage>
</organism>
<dbReference type="KEGG" id="dpx:DAPPUDRAFT_304879"/>
<dbReference type="InParanoid" id="E9GMG6"/>
<dbReference type="Proteomes" id="UP000000305">
    <property type="component" value="Unassembled WGS sequence"/>
</dbReference>
<feature type="compositionally biased region" description="Polar residues" evidence="1">
    <location>
        <begin position="177"/>
        <end position="187"/>
    </location>
</feature>
<dbReference type="eggNOG" id="ENOG502RYW3">
    <property type="taxonomic scope" value="Eukaryota"/>
</dbReference>
<keyword evidence="3" id="KW-1185">Reference proteome</keyword>
<accession>E9GMG6</accession>
<reference evidence="2 3" key="1">
    <citation type="journal article" date="2011" name="Science">
        <title>The ecoresponsive genome of Daphnia pulex.</title>
        <authorList>
            <person name="Colbourne J.K."/>
            <person name="Pfrender M.E."/>
            <person name="Gilbert D."/>
            <person name="Thomas W.K."/>
            <person name="Tucker A."/>
            <person name="Oakley T.H."/>
            <person name="Tokishita S."/>
            <person name="Aerts A."/>
            <person name="Arnold G.J."/>
            <person name="Basu M.K."/>
            <person name="Bauer D.J."/>
            <person name="Caceres C.E."/>
            <person name="Carmel L."/>
            <person name="Casola C."/>
            <person name="Choi J.H."/>
            <person name="Detter J.C."/>
            <person name="Dong Q."/>
            <person name="Dusheyko S."/>
            <person name="Eads B.D."/>
            <person name="Frohlich T."/>
            <person name="Geiler-Samerotte K.A."/>
            <person name="Gerlach D."/>
            <person name="Hatcher P."/>
            <person name="Jogdeo S."/>
            <person name="Krijgsveld J."/>
            <person name="Kriventseva E.V."/>
            <person name="Kultz D."/>
            <person name="Laforsch C."/>
            <person name="Lindquist E."/>
            <person name="Lopez J."/>
            <person name="Manak J.R."/>
            <person name="Muller J."/>
            <person name="Pangilinan J."/>
            <person name="Patwardhan R.P."/>
            <person name="Pitluck S."/>
            <person name="Pritham E.J."/>
            <person name="Rechtsteiner A."/>
            <person name="Rho M."/>
            <person name="Rogozin I.B."/>
            <person name="Sakarya O."/>
            <person name="Salamov A."/>
            <person name="Schaack S."/>
            <person name="Shapiro H."/>
            <person name="Shiga Y."/>
            <person name="Skalitzky C."/>
            <person name="Smith Z."/>
            <person name="Souvorov A."/>
            <person name="Sung W."/>
            <person name="Tang Z."/>
            <person name="Tsuchiya D."/>
            <person name="Tu H."/>
            <person name="Vos H."/>
            <person name="Wang M."/>
            <person name="Wolf Y.I."/>
            <person name="Yamagata H."/>
            <person name="Yamada T."/>
            <person name="Ye Y."/>
            <person name="Shaw J.R."/>
            <person name="Andrews J."/>
            <person name="Crease T.J."/>
            <person name="Tang H."/>
            <person name="Lucas S.M."/>
            <person name="Robertson H.M."/>
            <person name="Bork P."/>
            <person name="Koonin E.V."/>
            <person name="Zdobnov E.M."/>
            <person name="Grigoriev I.V."/>
            <person name="Lynch M."/>
            <person name="Boore J.L."/>
        </authorList>
    </citation>
    <scope>NUCLEOTIDE SEQUENCE [LARGE SCALE GENOMIC DNA]</scope>
</reference>
<evidence type="ECO:0000313" key="3">
    <source>
        <dbReference type="Proteomes" id="UP000000305"/>
    </source>
</evidence>
<dbReference type="AlphaFoldDB" id="E9GMG6"/>
<protein>
    <recommendedName>
        <fullName evidence="4">Protein FAM177A1</fullName>
    </recommendedName>
</protein>
<dbReference type="OrthoDB" id="45963at2759"/>
<dbReference type="PANTHER" id="PTHR31206">
    <property type="entry name" value="LP10445P"/>
    <property type="match status" value="1"/>
</dbReference>
<dbReference type="Pfam" id="PF14774">
    <property type="entry name" value="FAM177"/>
    <property type="match status" value="1"/>
</dbReference>
<gene>
    <name evidence="2" type="ORF">DAPPUDRAFT_304879</name>
</gene>
<dbReference type="InterPro" id="IPR028260">
    <property type="entry name" value="FAM177"/>
</dbReference>
<evidence type="ECO:0000313" key="2">
    <source>
        <dbReference type="EMBL" id="EFX79394.1"/>
    </source>
</evidence>